<accession>A0A1I3A3M8</accession>
<dbReference type="EMBL" id="FOPU01000012">
    <property type="protein sequence ID" value="SFH44359.1"/>
    <property type="molecule type" value="Genomic_DNA"/>
</dbReference>
<dbReference type="PANTHER" id="PTHR43467:SF2">
    <property type="entry name" value="COBALT-PRECORRIN-2 C(20)-METHYLTRANSFERASE"/>
    <property type="match status" value="1"/>
</dbReference>
<evidence type="ECO:0000259" key="9">
    <source>
        <dbReference type="Pfam" id="PF00590"/>
    </source>
</evidence>
<dbReference type="InterPro" id="IPR014777">
    <property type="entry name" value="4pyrrole_Mease_sub1"/>
</dbReference>
<dbReference type="Gene3D" id="3.40.1010.10">
    <property type="entry name" value="Cobalt-precorrin-4 Transmethylase, Domain 1"/>
    <property type="match status" value="1"/>
</dbReference>
<dbReference type="Gene3D" id="3.30.950.10">
    <property type="entry name" value="Methyltransferase, Cobalt-precorrin-4 Transmethylase, Domain 2"/>
    <property type="match status" value="1"/>
</dbReference>
<keyword evidence="6" id="KW-0949">S-adenosyl-L-methionine</keyword>
<dbReference type="PIRSF" id="PIRSF036427">
    <property type="entry name" value="Precrrn-2_mtase"/>
    <property type="match status" value="1"/>
</dbReference>
<dbReference type="RefSeq" id="WP_074967314.1">
    <property type="nucleotide sequence ID" value="NZ_CBCRYP010000010.1"/>
</dbReference>
<evidence type="ECO:0000256" key="4">
    <source>
        <dbReference type="ARBA" id="ARBA00022603"/>
    </source>
</evidence>
<dbReference type="Proteomes" id="UP000183635">
    <property type="component" value="Unassembled WGS sequence"/>
</dbReference>
<evidence type="ECO:0000256" key="8">
    <source>
        <dbReference type="RuleBase" id="RU003960"/>
    </source>
</evidence>
<dbReference type="InterPro" id="IPR003043">
    <property type="entry name" value="Uropor_MeTrfase_CS"/>
</dbReference>
<protein>
    <submittedName>
        <fullName evidence="10">Precorrin-2/cobalt-factor-2 C20-methyltransferase</fullName>
    </submittedName>
</protein>
<evidence type="ECO:0000256" key="7">
    <source>
        <dbReference type="PIRNR" id="PIRNR036427"/>
    </source>
</evidence>
<dbReference type="InterPro" id="IPR012382">
    <property type="entry name" value="CobI/CbiL"/>
</dbReference>
<dbReference type="SUPFAM" id="SSF53790">
    <property type="entry name" value="Tetrapyrrole methylase"/>
    <property type="match status" value="1"/>
</dbReference>
<comment type="similarity">
    <text evidence="2 7 8">Belongs to the precorrin methyltransferase family.</text>
</comment>
<dbReference type="UniPathway" id="UPA00148"/>
<dbReference type="PROSITE" id="PS00840">
    <property type="entry name" value="SUMT_2"/>
    <property type="match status" value="1"/>
</dbReference>
<dbReference type="NCBIfam" id="TIGR01467">
    <property type="entry name" value="cobI_cbiL"/>
    <property type="match status" value="1"/>
</dbReference>
<dbReference type="GO" id="GO:0030788">
    <property type="term" value="F:precorrin-2 C20-methyltransferase activity"/>
    <property type="evidence" value="ECO:0007669"/>
    <property type="project" value="InterPro"/>
</dbReference>
<dbReference type="InterPro" id="IPR035996">
    <property type="entry name" value="4pyrrol_Methylase_sf"/>
</dbReference>
<dbReference type="OrthoDB" id="9804789at2"/>
<organism evidence="10 11">
    <name type="scientific">Paracoccus aminovorans</name>
    <dbReference type="NCBI Taxonomy" id="34004"/>
    <lineage>
        <taxon>Bacteria</taxon>
        <taxon>Pseudomonadati</taxon>
        <taxon>Pseudomonadota</taxon>
        <taxon>Alphaproteobacteria</taxon>
        <taxon>Rhodobacterales</taxon>
        <taxon>Paracoccaceae</taxon>
        <taxon>Paracoccus</taxon>
    </lineage>
</organism>
<evidence type="ECO:0000256" key="1">
    <source>
        <dbReference type="ARBA" id="ARBA00004953"/>
    </source>
</evidence>
<comment type="pathway">
    <text evidence="1">Cofactor biosynthesis; adenosylcobalamin biosynthesis.</text>
</comment>
<dbReference type="STRING" id="34004.SAMN04488021_11246"/>
<evidence type="ECO:0000256" key="3">
    <source>
        <dbReference type="ARBA" id="ARBA00022573"/>
    </source>
</evidence>
<dbReference type="CDD" id="cd11645">
    <property type="entry name" value="Precorrin_2_C20_MT"/>
    <property type="match status" value="1"/>
</dbReference>
<gene>
    <name evidence="10" type="ORF">SAMN04488021_11246</name>
</gene>
<dbReference type="GO" id="GO:0032259">
    <property type="term" value="P:methylation"/>
    <property type="evidence" value="ECO:0007669"/>
    <property type="project" value="UniProtKB-KW"/>
</dbReference>
<evidence type="ECO:0000256" key="6">
    <source>
        <dbReference type="ARBA" id="ARBA00022691"/>
    </source>
</evidence>
<dbReference type="GO" id="GO:0009236">
    <property type="term" value="P:cobalamin biosynthetic process"/>
    <property type="evidence" value="ECO:0007669"/>
    <property type="project" value="UniProtKB-UniRule"/>
</dbReference>
<reference evidence="10 11" key="1">
    <citation type="submission" date="2016-10" db="EMBL/GenBank/DDBJ databases">
        <authorList>
            <person name="de Groot N.N."/>
        </authorList>
    </citation>
    <scope>NUCLEOTIDE SEQUENCE [LARGE SCALE GENOMIC DNA]</scope>
    <source>
        <strain evidence="10 11">DSM 8537</strain>
    </source>
</reference>
<keyword evidence="3" id="KW-0169">Cobalamin biosynthesis</keyword>
<dbReference type="InterPro" id="IPR014776">
    <property type="entry name" value="4pyrrole_Mease_sub2"/>
</dbReference>
<keyword evidence="11" id="KW-1185">Reference proteome</keyword>
<evidence type="ECO:0000313" key="11">
    <source>
        <dbReference type="Proteomes" id="UP000183635"/>
    </source>
</evidence>
<dbReference type="InterPro" id="IPR000878">
    <property type="entry name" value="4pyrrol_Mease"/>
</dbReference>
<dbReference type="Pfam" id="PF00590">
    <property type="entry name" value="TP_methylase"/>
    <property type="match status" value="1"/>
</dbReference>
<proteinExistence type="inferred from homology"/>
<keyword evidence="4 8" id="KW-0489">Methyltransferase</keyword>
<name>A0A1I3A3M8_9RHOB</name>
<keyword evidence="5 8" id="KW-0808">Transferase</keyword>
<sequence>MGKIVCAGLGPGDPDLISVRADRAIRGAAQIAYFRKKGRAGQARRIVAEMLAPGVVEHAMEYPVTTEIPFASPEYNRLLSAFYDDWTRRLAELARASDVVVLCEGDPLFYGSFMHLHARLQGVVEVEVIPGIPGMTGCWNAIGQPMTWGDDAMTVLMGTLSEPELTRHMQAAEALVVMKTGRNLPKIARALTAAGRLADAWLVERGTMPNQRVTPLAQADLEACPYFATVLVHGNGRRPIADSAADAAE</sequence>
<evidence type="ECO:0000256" key="2">
    <source>
        <dbReference type="ARBA" id="ARBA00005879"/>
    </source>
</evidence>
<dbReference type="InterPro" id="IPR006364">
    <property type="entry name" value="CobI/CbiL/CobIJ_dom"/>
</dbReference>
<dbReference type="PANTHER" id="PTHR43467">
    <property type="entry name" value="COBALT-PRECORRIN-2 C(20)-METHYLTRANSFERASE"/>
    <property type="match status" value="1"/>
</dbReference>
<dbReference type="AlphaFoldDB" id="A0A1I3A3M8"/>
<evidence type="ECO:0000256" key="5">
    <source>
        <dbReference type="ARBA" id="ARBA00022679"/>
    </source>
</evidence>
<evidence type="ECO:0000313" key="10">
    <source>
        <dbReference type="EMBL" id="SFH44359.1"/>
    </source>
</evidence>
<feature type="domain" description="Tetrapyrrole methylase" evidence="9">
    <location>
        <begin position="3"/>
        <end position="215"/>
    </location>
</feature>